<dbReference type="GeneID" id="38776375"/>
<dbReference type="OrthoDB" id="3266871at2759"/>
<evidence type="ECO:0000313" key="2">
    <source>
        <dbReference type="Proteomes" id="UP000287166"/>
    </source>
</evidence>
<name>A0A401GBB0_9APHY</name>
<dbReference type="EMBL" id="BFAD01000002">
    <property type="protein sequence ID" value="GBE79458.1"/>
    <property type="molecule type" value="Genomic_DNA"/>
</dbReference>
<dbReference type="RefSeq" id="XP_027610371.1">
    <property type="nucleotide sequence ID" value="XM_027754570.1"/>
</dbReference>
<dbReference type="Proteomes" id="UP000287166">
    <property type="component" value="Unassembled WGS sequence"/>
</dbReference>
<reference evidence="1 2" key="1">
    <citation type="journal article" date="2018" name="Sci. Rep.">
        <title>Genome sequence of the cauliflower mushroom Sparassis crispa (Hanabiratake) and its association with beneficial usage.</title>
        <authorList>
            <person name="Kiyama R."/>
            <person name="Furutani Y."/>
            <person name="Kawaguchi K."/>
            <person name="Nakanishi T."/>
        </authorList>
    </citation>
    <scope>NUCLEOTIDE SEQUENCE [LARGE SCALE GENOMIC DNA]</scope>
</reference>
<protein>
    <submittedName>
        <fullName evidence="1">Uncharacterized protein</fullName>
    </submittedName>
</protein>
<dbReference type="InParanoid" id="A0A401GBB0"/>
<dbReference type="AlphaFoldDB" id="A0A401GBB0"/>
<accession>A0A401GBB0</accession>
<keyword evidence="2" id="KW-1185">Reference proteome</keyword>
<sequence>MFIPQTIHALSMMQSSVAMLALASLAVLVVSHHRRNGQFLTESQEEMILIGAFGLFSFGACVPGASTSRKRDFETPAAHTAVLIALRAFRQRTMDPGQASETSLAGAMREGRAKSAMEPGFTRGRRPYYCSSDAAYCVVEEWTYF</sequence>
<organism evidence="1 2">
    <name type="scientific">Sparassis crispa</name>
    <dbReference type="NCBI Taxonomy" id="139825"/>
    <lineage>
        <taxon>Eukaryota</taxon>
        <taxon>Fungi</taxon>
        <taxon>Dikarya</taxon>
        <taxon>Basidiomycota</taxon>
        <taxon>Agaricomycotina</taxon>
        <taxon>Agaricomycetes</taxon>
        <taxon>Polyporales</taxon>
        <taxon>Sparassidaceae</taxon>
        <taxon>Sparassis</taxon>
    </lineage>
</organism>
<gene>
    <name evidence="1" type="ORF">SCP_0206580</name>
</gene>
<comment type="caution">
    <text evidence="1">The sequence shown here is derived from an EMBL/GenBank/DDBJ whole genome shotgun (WGS) entry which is preliminary data.</text>
</comment>
<proteinExistence type="predicted"/>
<dbReference type="STRING" id="139825.A0A401GBB0"/>
<evidence type="ECO:0000313" key="1">
    <source>
        <dbReference type="EMBL" id="GBE79458.1"/>
    </source>
</evidence>